<dbReference type="EMBL" id="CM000615">
    <property type="protein sequence ID" value="EEC46795.1"/>
    <property type="molecule type" value="Genomic_DNA"/>
</dbReference>
<feature type="domain" description="Phosphomevalonate dehydratase small subunit-like" evidence="3">
    <location>
        <begin position="35"/>
        <end position="110"/>
    </location>
</feature>
<dbReference type="RefSeq" id="XP_002181581.1">
    <property type="nucleotide sequence ID" value="XM_002181545.1"/>
</dbReference>
<reference evidence="5 6" key="1">
    <citation type="journal article" date="2008" name="Nature">
        <title>The Phaeodactylum genome reveals the evolutionary history of diatom genomes.</title>
        <authorList>
            <person name="Bowler C."/>
            <person name="Allen A.E."/>
            <person name="Badger J.H."/>
            <person name="Grimwood J."/>
            <person name="Jabbari K."/>
            <person name="Kuo A."/>
            <person name="Maheswari U."/>
            <person name="Martens C."/>
            <person name="Maumus F."/>
            <person name="Otillar R.P."/>
            <person name="Rayko E."/>
            <person name="Salamov A."/>
            <person name="Vandepoele K."/>
            <person name="Beszteri B."/>
            <person name="Gruber A."/>
            <person name="Heijde M."/>
            <person name="Katinka M."/>
            <person name="Mock T."/>
            <person name="Valentin K."/>
            <person name="Verret F."/>
            <person name="Berges J.A."/>
            <person name="Brownlee C."/>
            <person name="Cadoret J.P."/>
            <person name="Chiovitti A."/>
            <person name="Choi C.J."/>
            <person name="Coesel S."/>
            <person name="De Martino A."/>
            <person name="Detter J.C."/>
            <person name="Durkin C."/>
            <person name="Falciatore A."/>
            <person name="Fournet J."/>
            <person name="Haruta M."/>
            <person name="Huysman M.J."/>
            <person name="Jenkins B.D."/>
            <person name="Jiroutova K."/>
            <person name="Jorgensen R.E."/>
            <person name="Joubert Y."/>
            <person name="Kaplan A."/>
            <person name="Kroger N."/>
            <person name="Kroth P.G."/>
            <person name="La Roche J."/>
            <person name="Lindquist E."/>
            <person name="Lommer M."/>
            <person name="Martin-Jezequel V."/>
            <person name="Lopez P.J."/>
            <person name="Lucas S."/>
            <person name="Mangogna M."/>
            <person name="McGinnis K."/>
            <person name="Medlin L.K."/>
            <person name="Montsant A."/>
            <person name="Oudot-Le Secq M.P."/>
            <person name="Napoli C."/>
            <person name="Obornik M."/>
            <person name="Parker M.S."/>
            <person name="Petit J.L."/>
            <person name="Porcel B.M."/>
            <person name="Poulsen N."/>
            <person name="Robison M."/>
            <person name="Rychlewski L."/>
            <person name="Rynearson T.A."/>
            <person name="Schmutz J."/>
            <person name="Shapiro H."/>
            <person name="Siaut M."/>
            <person name="Stanley M."/>
            <person name="Sussman M.R."/>
            <person name="Taylor A.R."/>
            <person name="Vardi A."/>
            <person name="von Dassow P."/>
            <person name="Vyverman W."/>
            <person name="Willis A."/>
            <person name="Wyrwicz L.S."/>
            <person name="Rokhsar D.S."/>
            <person name="Weissenbach J."/>
            <person name="Armbrust E.V."/>
            <person name="Green B.R."/>
            <person name="Van de Peer Y."/>
            <person name="Grigoriev I.V."/>
        </authorList>
    </citation>
    <scope>NUCLEOTIDE SEQUENCE [LARGE SCALE GENOMIC DNA]</scope>
    <source>
        <strain evidence="5 6">CCAP 1055/1</strain>
    </source>
</reference>
<sequence>MSAVISGRFLVQGDRNRHRGRLLDPSPLLISTEPLSFWGGIDPLSGIVIDSTHPLAGQSVTDTILCLPSGRGSCTASQVLLELILNGIAPRAIVLRDVDGLAAVGALIAQEVFLEASMDILHIGKEGYHAILCSSNSHGVISSNGELALSRDVESLTRTVFKPHTIVKKAIDASNLSFTNEEQKMLEDCDSEAAQMALRVLFHYAHMTSPPNTVPTYLKVTKAHIDGCTYIGPGGLAFCQRLVKAKGHVSVPTTLNSMSADRQRWQVLGVPTKYAHNAIALGDAYLQLGCLHSFTCAPYILNNPPTLGEHLVWGESNAVVYANSVLGARTEKYADYLDICCAIAGMVPAAGVHLEENRRPRIVLDATPLVESLDLALVDLDMFFPLLGHLCGSLSDGNVPILLGLEPLSSSISLDHLKSFCAAFGTTASSPLIHISKVTPEAQDEGIVKAWIQACGDKTETISTRQLRKTFEKLDGDRDGDGKVNLIALGNPHLSVSECRDLVNLIELPHISNNHKVKHPEVRVIACMARSLQLIAEEAGYVGKLRDFGVEFINDTCWCMLLDEPVIPIDPSSKILTNSGKYAHYGPGLTSRKFRFGSTSDCVQAAFTGVYPNKVFSDVSPSSWLMSRPQIMQRRTFKTSIHSIQRIVLLLR</sequence>
<dbReference type="CDD" id="cd01356">
    <property type="entry name" value="AcnX_swivel"/>
    <property type="match status" value="1"/>
</dbReference>
<evidence type="ECO:0000313" key="6">
    <source>
        <dbReference type="Proteomes" id="UP000000759"/>
    </source>
</evidence>
<dbReference type="SUPFAM" id="SSF52016">
    <property type="entry name" value="LeuD/IlvD-like"/>
    <property type="match status" value="1"/>
</dbReference>
<reference evidence="6" key="2">
    <citation type="submission" date="2008-08" db="EMBL/GenBank/DDBJ databases">
        <authorList>
            <consortium name="Diatom Consortium"/>
            <person name="Grigoriev I."/>
            <person name="Grimwood J."/>
            <person name="Kuo A."/>
            <person name="Otillar R.P."/>
            <person name="Salamov A."/>
            <person name="Detter J.C."/>
            <person name="Lindquist E."/>
            <person name="Shapiro H."/>
            <person name="Lucas S."/>
            <person name="Glavina del Rio T."/>
            <person name="Pitluck S."/>
            <person name="Rokhsar D."/>
            <person name="Bowler C."/>
        </authorList>
    </citation>
    <scope>GENOME REANNOTATION</scope>
    <source>
        <strain evidence="6">CCAP 1055/1</strain>
    </source>
</reference>
<dbReference type="GeneID" id="7202546"/>
<dbReference type="Proteomes" id="UP000000759">
    <property type="component" value="Chromosome 13"/>
</dbReference>
<dbReference type="HOGENOM" id="CLU_018825_2_0_1"/>
<dbReference type="Pfam" id="PF04412">
    <property type="entry name" value="AcnX"/>
    <property type="match status" value="1"/>
</dbReference>
<dbReference type="InterPro" id="IPR002840">
    <property type="entry name" value="PMDh-S-like_dom"/>
</dbReference>
<dbReference type="PANTHER" id="PTHR36577">
    <property type="entry name" value="DUF521 DOMAIN PROTEIN (AFU_ORTHOLOGUE AFUA_6G00490)"/>
    <property type="match status" value="1"/>
</dbReference>
<evidence type="ECO:0000259" key="3">
    <source>
        <dbReference type="Pfam" id="PF01989"/>
    </source>
</evidence>
<evidence type="ECO:0000256" key="2">
    <source>
        <dbReference type="ARBA" id="ARBA00023239"/>
    </source>
</evidence>
<dbReference type="OrthoDB" id="2594507at2759"/>
<dbReference type="PANTHER" id="PTHR36577:SF3">
    <property type="entry name" value="DUF521 DOMAIN PROTEIN (AFU_ORTHOLOGUE AFUA_6G00490)"/>
    <property type="match status" value="1"/>
</dbReference>
<dbReference type="Pfam" id="PF01989">
    <property type="entry name" value="AcnX_swivel_put"/>
    <property type="match status" value="1"/>
</dbReference>
<keyword evidence="1" id="KW-0408">Iron</keyword>
<dbReference type="InterPro" id="IPR007506">
    <property type="entry name" value="PMDh-L-like_dom"/>
</dbReference>
<dbReference type="InParanoid" id="B7G3A0"/>
<accession>B7G3A0</accession>
<dbReference type="KEGG" id="pti:PHATRDRAFT_47407"/>
<dbReference type="PaxDb" id="2850-Phatr47407"/>
<dbReference type="eggNOG" id="ENOG502RQJN">
    <property type="taxonomic scope" value="Eukaryota"/>
</dbReference>
<protein>
    <recommendedName>
        <fullName evidence="7">DUF521 domain protein</fullName>
    </recommendedName>
</protein>
<gene>
    <name evidence="5" type="ORF">PHATRDRAFT_47407</name>
</gene>
<dbReference type="Gene3D" id="3.50.30.10">
    <property type="entry name" value="Phosphohistidine domain"/>
    <property type="match status" value="1"/>
</dbReference>
<dbReference type="AlphaFoldDB" id="B7G3A0"/>
<name>B7G3A0_PHATC</name>
<keyword evidence="2" id="KW-0456">Lyase</keyword>
<organism evidence="5 6">
    <name type="scientific">Phaeodactylum tricornutum (strain CCAP 1055/1)</name>
    <dbReference type="NCBI Taxonomy" id="556484"/>
    <lineage>
        <taxon>Eukaryota</taxon>
        <taxon>Sar</taxon>
        <taxon>Stramenopiles</taxon>
        <taxon>Ochrophyta</taxon>
        <taxon>Bacillariophyta</taxon>
        <taxon>Bacillariophyceae</taxon>
        <taxon>Bacillariophycidae</taxon>
        <taxon>Naviculales</taxon>
        <taxon>Phaeodactylaceae</taxon>
        <taxon>Phaeodactylum</taxon>
    </lineage>
</organism>
<evidence type="ECO:0000256" key="1">
    <source>
        <dbReference type="ARBA" id="ARBA00023004"/>
    </source>
</evidence>
<evidence type="ECO:0000313" key="5">
    <source>
        <dbReference type="EMBL" id="EEC46795.1"/>
    </source>
</evidence>
<dbReference type="OMA" id="CHLPEGR"/>
<feature type="domain" description="Phosphomevalonate dehydratase large subunit-like" evidence="4">
    <location>
        <begin position="177"/>
        <end position="604"/>
    </location>
</feature>
<proteinExistence type="predicted"/>
<evidence type="ECO:0008006" key="7">
    <source>
        <dbReference type="Google" id="ProtNLM"/>
    </source>
</evidence>
<keyword evidence="6" id="KW-1185">Reference proteome</keyword>
<dbReference type="GO" id="GO:0016829">
    <property type="term" value="F:lyase activity"/>
    <property type="evidence" value="ECO:0007669"/>
    <property type="project" value="UniProtKB-KW"/>
</dbReference>
<evidence type="ECO:0000259" key="4">
    <source>
        <dbReference type="Pfam" id="PF04412"/>
    </source>
</evidence>